<dbReference type="SUPFAM" id="SSF52047">
    <property type="entry name" value="RNI-like"/>
    <property type="match status" value="1"/>
</dbReference>
<accession>A0A9W8LPD9</accession>
<dbReference type="OrthoDB" id="421226at2759"/>
<organism evidence="2 3">
    <name type="scientific">Coemansia interrupta</name>
    <dbReference type="NCBI Taxonomy" id="1126814"/>
    <lineage>
        <taxon>Eukaryota</taxon>
        <taxon>Fungi</taxon>
        <taxon>Fungi incertae sedis</taxon>
        <taxon>Zoopagomycota</taxon>
        <taxon>Kickxellomycotina</taxon>
        <taxon>Kickxellomycetes</taxon>
        <taxon>Kickxellales</taxon>
        <taxon>Kickxellaceae</taxon>
        <taxon>Coemansia</taxon>
    </lineage>
</organism>
<proteinExistence type="predicted"/>
<dbReference type="AlphaFoldDB" id="A0A9W8LPD9"/>
<comment type="caution">
    <text evidence="2">The sequence shown here is derived from an EMBL/GenBank/DDBJ whole genome shotgun (WGS) entry which is preliminary data.</text>
</comment>
<sequence length="280" mass="32353">MYINNFQGFVEGIEKKLPFEYNGNERYGDIVRAINLSTLGGRWERVGKYHIEQIFKFCPQLRYLDINLCQHISDEHMSGIFSRHPTTCQSLRYLDISETMFQDATIANMLGCTKNLTTLVMNETEIGVQTVKTVARFLTELKRLEISDCFSIDGHDINEIARSCTSITYLSFDEDLEDDAEEAIKIIKARGGSVRGDYDETVDVQDGEEGDYGEYDEFDDYDEFEDYDDFEEYDGFEGYEGYYGNNIYHHLHGLIDPRSDLDVDDDGFEDEDSDDVDDHN</sequence>
<dbReference type="EMBL" id="JANBUM010000030">
    <property type="protein sequence ID" value="KAJ2787201.1"/>
    <property type="molecule type" value="Genomic_DNA"/>
</dbReference>
<dbReference type="InterPro" id="IPR032675">
    <property type="entry name" value="LRR_dom_sf"/>
</dbReference>
<reference evidence="2" key="1">
    <citation type="submission" date="2022-07" db="EMBL/GenBank/DDBJ databases">
        <title>Phylogenomic reconstructions and comparative analyses of Kickxellomycotina fungi.</title>
        <authorList>
            <person name="Reynolds N.K."/>
            <person name="Stajich J.E."/>
            <person name="Barry K."/>
            <person name="Grigoriev I.V."/>
            <person name="Crous P."/>
            <person name="Smith M.E."/>
        </authorList>
    </citation>
    <scope>NUCLEOTIDE SEQUENCE</scope>
    <source>
        <strain evidence="2">BCRC 34489</strain>
    </source>
</reference>
<keyword evidence="3" id="KW-1185">Reference proteome</keyword>
<evidence type="ECO:0008006" key="4">
    <source>
        <dbReference type="Google" id="ProtNLM"/>
    </source>
</evidence>
<gene>
    <name evidence="2" type="ORF">GGI15_000921</name>
</gene>
<feature type="region of interest" description="Disordered" evidence="1">
    <location>
        <begin position="259"/>
        <end position="280"/>
    </location>
</feature>
<dbReference type="InterPro" id="IPR006553">
    <property type="entry name" value="Leu-rich_rpt_Cys-con_subtyp"/>
</dbReference>
<evidence type="ECO:0000256" key="1">
    <source>
        <dbReference type="SAM" id="MobiDB-lite"/>
    </source>
</evidence>
<dbReference type="Gene3D" id="3.80.10.10">
    <property type="entry name" value="Ribonuclease Inhibitor"/>
    <property type="match status" value="1"/>
</dbReference>
<protein>
    <recommendedName>
        <fullName evidence="4">RNI-like protein</fullName>
    </recommendedName>
</protein>
<dbReference type="SMART" id="SM00367">
    <property type="entry name" value="LRR_CC"/>
    <property type="match status" value="3"/>
</dbReference>
<evidence type="ECO:0000313" key="2">
    <source>
        <dbReference type="EMBL" id="KAJ2787201.1"/>
    </source>
</evidence>
<dbReference type="Proteomes" id="UP001140172">
    <property type="component" value="Unassembled WGS sequence"/>
</dbReference>
<feature type="compositionally biased region" description="Acidic residues" evidence="1">
    <location>
        <begin position="262"/>
        <end position="280"/>
    </location>
</feature>
<name>A0A9W8LPD9_9FUNG</name>
<evidence type="ECO:0000313" key="3">
    <source>
        <dbReference type="Proteomes" id="UP001140172"/>
    </source>
</evidence>